<sequence length="475" mass="52653">MKHRYFTLSLLWVTMLVACSPIEVPMQSSVQIPTQFDKLPSTSPTMSPLANKSNTMTDLRQWWKLWQDTQLDQLIDMALQNNTDIALAQARLEEARAMSGLAQADKGPQVGASGSLGRADTRLEDLPLMNNHNDRIQGGGVNLVASWEPDFFGKKRSDAQAALYAALSKEEQWRATQLAVVSAVAQNYFQFNGTQQQYALLQKNIAVLQQLQRYVQGRFNAGYVTQYEVDEVSNKILTLQSHQAALQAKADSIQRQIAVLVGATPQSFKLNTNTAILKHSPTAPTGKLPGEVLNRRPDIQAYSLAVNARAAQVASAKADLYPRFDIQFLGHGGRISLSQDLSSFSEFASIISLGVQLPIFTNGRIQANINAADARLKASLIEYDKALLKALAEVDSYYQLTNAFTQKVSLLENRVLQQQKQANQANILFQHGNKTLDNVLTARLDMLAAEQDLLDARLQHHENMVLLYKALGGDW</sequence>
<reference evidence="3 4" key="1">
    <citation type="submission" date="2020-05" db="EMBL/GenBank/DDBJ databases">
        <authorList>
            <person name="Niu N."/>
        </authorList>
    </citation>
    <scope>NUCLEOTIDE SEQUENCE [LARGE SCALE GENOMIC DNA]</scope>
    <source>
        <strain evidence="3 4">LMG10982</strain>
    </source>
</reference>
<dbReference type="Gene3D" id="1.20.1600.10">
    <property type="entry name" value="Outer membrane efflux proteins (OEP)"/>
    <property type="match status" value="1"/>
</dbReference>
<comment type="caution">
    <text evidence="3">The sequence shown here is derived from an EMBL/GenBank/DDBJ whole genome shotgun (WGS) entry which is preliminary data.</text>
</comment>
<dbReference type="PANTHER" id="PTHR30203:SF32">
    <property type="entry name" value="CATION EFFLUX SYSTEM PROTEIN CUSC"/>
    <property type="match status" value="1"/>
</dbReference>
<dbReference type="PROSITE" id="PS51257">
    <property type="entry name" value="PROKAR_LIPOPROTEIN"/>
    <property type="match status" value="1"/>
</dbReference>
<dbReference type="Pfam" id="PF02321">
    <property type="entry name" value="OEP"/>
    <property type="match status" value="2"/>
</dbReference>
<dbReference type="AlphaFoldDB" id="A0A7Y4P6J5"/>
<feature type="signal peptide" evidence="2">
    <location>
        <begin position="1"/>
        <end position="18"/>
    </location>
</feature>
<name>A0A7Y4P6J5_9BURK</name>
<keyword evidence="2" id="KW-0449">Lipoprotein</keyword>
<feature type="chain" id="PRO_5031610479" evidence="2">
    <location>
        <begin position="19"/>
        <end position="475"/>
    </location>
</feature>
<dbReference type="PANTHER" id="PTHR30203">
    <property type="entry name" value="OUTER MEMBRANE CATION EFFLUX PROTEIN"/>
    <property type="match status" value="1"/>
</dbReference>
<keyword evidence="4" id="KW-1185">Reference proteome</keyword>
<comment type="subcellular location">
    <subcellularLocation>
        <location evidence="2">Cell membrane</location>
        <topology evidence="2">Lipid-anchor</topology>
    </subcellularLocation>
</comment>
<dbReference type="Gene3D" id="2.20.200.10">
    <property type="entry name" value="Outer membrane efflux proteins (OEP)"/>
    <property type="match status" value="1"/>
</dbReference>
<keyword evidence="2" id="KW-0732">Signal</keyword>
<dbReference type="NCBIfam" id="TIGR01845">
    <property type="entry name" value="outer_NodT"/>
    <property type="match status" value="1"/>
</dbReference>
<dbReference type="InterPro" id="IPR010131">
    <property type="entry name" value="MdtP/NodT-like"/>
</dbReference>
<evidence type="ECO:0000256" key="2">
    <source>
        <dbReference type="RuleBase" id="RU362097"/>
    </source>
</evidence>
<keyword evidence="2" id="KW-0472">Membrane</keyword>
<proteinExistence type="inferred from homology"/>
<dbReference type="GO" id="GO:0015562">
    <property type="term" value="F:efflux transmembrane transporter activity"/>
    <property type="evidence" value="ECO:0007669"/>
    <property type="project" value="InterPro"/>
</dbReference>
<dbReference type="EMBL" id="JABGBO010000006">
    <property type="protein sequence ID" value="NOL49815.1"/>
    <property type="molecule type" value="Genomic_DNA"/>
</dbReference>
<comment type="similarity">
    <text evidence="1 2">Belongs to the outer membrane factor (OMF) (TC 1.B.17) family.</text>
</comment>
<accession>A0A7Y4P6J5</accession>
<organism evidence="3 4">
    <name type="scientific">Pelistega europaea</name>
    <dbReference type="NCBI Taxonomy" id="106147"/>
    <lineage>
        <taxon>Bacteria</taxon>
        <taxon>Pseudomonadati</taxon>
        <taxon>Pseudomonadota</taxon>
        <taxon>Betaproteobacteria</taxon>
        <taxon>Burkholderiales</taxon>
        <taxon>Alcaligenaceae</taxon>
        <taxon>Pelistega</taxon>
    </lineage>
</organism>
<gene>
    <name evidence="3" type="ORF">HKX40_06665</name>
</gene>
<dbReference type="SUPFAM" id="SSF56954">
    <property type="entry name" value="Outer membrane efflux proteins (OEP)"/>
    <property type="match status" value="1"/>
</dbReference>
<dbReference type="Proteomes" id="UP000541421">
    <property type="component" value="Unassembled WGS sequence"/>
</dbReference>
<dbReference type="GO" id="GO:0005886">
    <property type="term" value="C:plasma membrane"/>
    <property type="evidence" value="ECO:0007669"/>
    <property type="project" value="UniProtKB-SubCell"/>
</dbReference>
<protein>
    <submittedName>
        <fullName evidence="3">TolC family protein</fullName>
    </submittedName>
</protein>
<dbReference type="RefSeq" id="WP_171588791.1">
    <property type="nucleotide sequence ID" value="NZ_JABGBO010000006.1"/>
</dbReference>
<evidence type="ECO:0000313" key="3">
    <source>
        <dbReference type="EMBL" id="NOL49815.1"/>
    </source>
</evidence>
<keyword evidence="2" id="KW-1134">Transmembrane beta strand</keyword>
<evidence type="ECO:0000256" key="1">
    <source>
        <dbReference type="ARBA" id="ARBA00007613"/>
    </source>
</evidence>
<keyword evidence="2" id="KW-0812">Transmembrane</keyword>
<dbReference type="InterPro" id="IPR003423">
    <property type="entry name" value="OMP_efflux"/>
</dbReference>
<evidence type="ECO:0000313" key="4">
    <source>
        <dbReference type="Proteomes" id="UP000541421"/>
    </source>
</evidence>
<keyword evidence="2" id="KW-0564">Palmitate</keyword>